<dbReference type="InParanoid" id="A0A665T2C3"/>
<dbReference type="InterPro" id="IPR036259">
    <property type="entry name" value="MFS_trans_sf"/>
</dbReference>
<keyword evidence="14" id="KW-0968">Cytoplasmic vesicle</keyword>
<keyword evidence="8" id="KW-0769">Symport</keyword>
<comment type="catalytic activity">
    <reaction evidence="20">
        <text>D-glucuronate(out) + H(+)(out) = D-glucuronate(in) + H(+)(in)</text>
        <dbReference type="Rhea" id="RHEA:72591"/>
        <dbReference type="ChEBI" id="CHEBI:15378"/>
        <dbReference type="ChEBI" id="CHEBI:58720"/>
    </reaction>
    <physiologicalReaction direction="left-to-right" evidence="20">
        <dbReference type="Rhea" id="RHEA:72592"/>
    </physiologicalReaction>
</comment>
<comment type="catalytic activity">
    <reaction evidence="18">
        <text>N-acetyl-L-aspartyl-L-glutamate(out) = N-acetyl-L-aspartyl-L-glutamate(in)</text>
        <dbReference type="Rhea" id="RHEA:72599"/>
        <dbReference type="ChEBI" id="CHEBI:76931"/>
    </reaction>
    <physiologicalReaction direction="left-to-right" evidence="18">
        <dbReference type="Rhea" id="RHEA:72600"/>
    </physiologicalReaction>
</comment>
<evidence type="ECO:0000256" key="13">
    <source>
        <dbReference type="ARBA" id="ARBA00023228"/>
    </source>
</evidence>
<dbReference type="AlphaFoldDB" id="A0A665T2C3"/>
<comment type="subcellular location">
    <subcellularLocation>
        <location evidence="2">Basolateral cell membrane</location>
        <topology evidence="2">Multi-pass membrane protein</topology>
    </subcellularLocation>
    <subcellularLocation>
        <location evidence="3">Cytoplasmic vesicle</location>
        <location evidence="3">Secretory vesicle membrane</location>
        <topology evidence="3">Multi-pass membrane protein</topology>
    </subcellularLocation>
    <subcellularLocation>
        <location evidence="1">Cytoplasmic vesicle</location>
        <location evidence="1">Secretory vesicle</location>
        <location evidence="1">Synaptic vesicle membrane</location>
    </subcellularLocation>
    <subcellularLocation>
        <location evidence="4">Lysosome membrane</location>
    </subcellularLocation>
</comment>
<evidence type="ECO:0000259" key="28">
    <source>
        <dbReference type="PROSITE" id="PS50850"/>
    </source>
</evidence>
<gene>
    <name evidence="29" type="primary">si:ch1073-513e17.1</name>
</gene>
<evidence type="ECO:0000256" key="26">
    <source>
        <dbReference type="SAM" id="MobiDB-lite"/>
    </source>
</evidence>
<comment type="catalytic activity">
    <reaction evidence="19">
        <text>L-glutamate(out) = L-glutamate(in)</text>
        <dbReference type="Rhea" id="RHEA:66336"/>
        <dbReference type="ChEBI" id="CHEBI:29985"/>
    </reaction>
    <physiologicalReaction direction="left-to-right" evidence="19">
        <dbReference type="Rhea" id="RHEA:66337"/>
    </physiologicalReaction>
</comment>
<keyword evidence="6" id="KW-1003">Cell membrane</keyword>
<keyword evidence="9 27" id="KW-1133">Transmembrane helix</keyword>
<evidence type="ECO:0000256" key="3">
    <source>
        <dbReference type="ARBA" id="ARBA00004638"/>
    </source>
</evidence>
<evidence type="ECO:0000256" key="5">
    <source>
        <dbReference type="ARBA" id="ARBA00022448"/>
    </source>
</evidence>
<feature type="transmembrane region" description="Helical" evidence="27">
    <location>
        <begin position="395"/>
        <end position="417"/>
    </location>
</feature>
<dbReference type="PROSITE" id="PS50850">
    <property type="entry name" value="MFS"/>
    <property type="match status" value="1"/>
</dbReference>
<evidence type="ECO:0000256" key="9">
    <source>
        <dbReference type="ARBA" id="ARBA00022989"/>
    </source>
</evidence>
<evidence type="ECO:0000256" key="22">
    <source>
        <dbReference type="ARBA" id="ARBA00069713"/>
    </source>
</evidence>
<evidence type="ECO:0000313" key="30">
    <source>
        <dbReference type="Proteomes" id="UP000472264"/>
    </source>
</evidence>
<evidence type="ECO:0000256" key="19">
    <source>
        <dbReference type="ARBA" id="ARBA00051447"/>
    </source>
</evidence>
<evidence type="ECO:0000256" key="23">
    <source>
        <dbReference type="ARBA" id="ARBA00080244"/>
    </source>
</evidence>
<keyword evidence="5" id="KW-0813">Transport</keyword>
<evidence type="ECO:0000256" key="6">
    <source>
        <dbReference type="ARBA" id="ARBA00022475"/>
    </source>
</evidence>
<feature type="transmembrane region" description="Helical" evidence="27">
    <location>
        <begin position="141"/>
        <end position="160"/>
    </location>
</feature>
<dbReference type="GO" id="GO:0016323">
    <property type="term" value="C:basolateral plasma membrane"/>
    <property type="evidence" value="ECO:0007669"/>
    <property type="project" value="UniProtKB-SubCell"/>
</dbReference>
<dbReference type="GO" id="GO:0046942">
    <property type="term" value="P:carboxylic acid transport"/>
    <property type="evidence" value="ECO:0007669"/>
    <property type="project" value="UniProtKB-ARBA"/>
</dbReference>
<evidence type="ECO:0000256" key="16">
    <source>
        <dbReference type="ARBA" id="ARBA00050554"/>
    </source>
</evidence>
<dbReference type="OrthoDB" id="2985014at2759"/>
<dbReference type="GO" id="GO:0015293">
    <property type="term" value="F:symporter activity"/>
    <property type="evidence" value="ECO:0007669"/>
    <property type="project" value="UniProtKB-KW"/>
</dbReference>
<dbReference type="PANTHER" id="PTHR11662:SF284">
    <property type="entry name" value="SMALL INTESTINE URATE EXPORTER-RELATED"/>
    <property type="match status" value="1"/>
</dbReference>
<keyword evidence="11 27" id="KW-0472">Membrane</keyword>
<feature type="region of interest" description="Disordered" evidence="26">
    <location>
        <begin position="1"/>
        <end position="26"/>
    </location>
</feature>
<dbReference type="Proteomes" id="UP000472264">
    <property type="component" value="Chromosome 11"/>
</dbReference>
<reference evidence="29" key="3">
    <citation type="submission" date="2025-09" db="UniProtKB">
        <authorList>
            <consortium name="Ensembl"/>
        </authorList>
    </citation>
    <scope>IDENTIFICATION</scope>
</reference>
<feature type="transmembrane region" description="Helical" evidence="27">
    <location>
        <begin position="40"/>
        <end position="66"/>
    </location>
</feature>
<feature type="transmembrane region" description="Helical" evidence="27">
    <location>
        <begin position="370"/>
        <end position="389"/>
    </location>
</feature>
<feature type="region of interest" description="Disordered" evidence="26">
    <location>
        <begin position="493"/>
        <end position="519"/>
    </location>
</feature>
<keyword evidence="7 27" id="KW-0812">Transmembrane</keyword>
<evidence type="ECO:0000256" key="7">
    <source>
        <dbReference type="ARBA" id="ARBA00022692"/>
    </source>
</evidence>
<keyword evidence="30" id="KW-1185">Reference proteome</keyword>
<feature type="compositionally biased region" description="Acidic residues" evidence="26">
    <location>
        <begin position="15"/>
        <end position="24"/>
    </location>
</feature>
<comment type="catalytic activity">
    <reaction evidence="15">
        <text>2 nitrate(out) + H(+)(out) = 2 nitrate(in) + H(+)(in)</text>
        <dbReference type="Rhea" id="RHEA:71539"/>
        <dbReference type="ChEBI" id="CHEBI:15378"/>
        <dbReference type="ChEBI" id="CHEBI:17632"/>
    </reaction>
    <physiologicalReaction direction="left-to-right" evidence="15">
        <dbReference type="Rhea" id="RHEA:71540"/>
    </physiologicalReaction>
</comment>
<dbReference type="GO" id="GO:0006820">
    <property type="term" value="P:monoatomic anion transport"/>
    <property type="evidence" value="ECO:0007669"/>
    <property type="project" value="TreeGrafter"/>
</dbReference>
<feature type="transmembrane region" description="Helical" evidence="27">
    <location>
        <begin position="166"/>
        <end position="190"/>
    </location>
</feature>
<keyword evidence="13" id="KW-0458">Lysosome</keyword>
<dbReference type="FunFam" id="1.20.1250.20:FF:000003">
    <property type="entry name" value="Solute carrier family 17 member 3"/>
    <property type="match status" value="1"/>
</dbReference>
<dbReference type="Pfam" id="PF07690">
    <property type="entry name" value="MFS_1"/>
    <property type="match status" value="1"/>
</dbReference>
<comment type="catalytic activity">
    <reaction evidence="17">
        <text>N-acetylneuraminate(in) + H(+)(in) = N-acetylneuraminate(out) + H(+)(out)</text>
        <dbReference type="Rhea" id="RHEA:28987"/>
        <dbReference type="ChEBI" id="CHEBI:15378"/>
        <dbReference type="ChEBI" id="CHEBI:35418"/>
    </reaction>
    <physiologicalReaction direction="right-to-left" evidence="17">
        <dbReference type="Rhea" id="RHEA:28989"/>
    </physiologicalReaction>
</comment>
<feature type="transmembrane region" description="Helical" evidence="27">
    <location>
        <begin position="114"/>
        <end position="134"/>
    </location>
</feature>
<protein>
    <recommendedName>
        <fullName evidence="22">Sialin</fullName>
    </recommendedName>
    <alternativeName>
        <fullName evidence="25">H(+)/nitrate cotransporter</fullName>
    </alternativeName>
    <alternativeName>
        <fullName evidence="23">H(+)/sialic acid cotransporter</fullName>
    </alternativeName>
    <alternativeName>
        <fullName evidence="24">Vesicular excitatory amino acid transporter</fullName>
    </alternativeName>
</protein>
<evidence type="ECO:0000256" key="18">
    <source>
        <dbReference type="ARBA" id="ARBA00051403"/>
    </source>
</evidence>
<comment type="catalytic activity">
    <reaction evidence="16">
        <text>L-aspartate(out) = L-aspartate(in)</text>
        <dbReference type="Rhea" id="RHEA:66332"/>
        <dbReference type="ChEBI" id="CHEBI:29991"/>
    </reaction>
    <physiologicalReaction direction="left-to-right" evidence="16">
        <dbReference type="Rhea" id="RHEA:66333"/>
    </physiologicalReaction>
</comment>
<dbReference type="PANTHER" id="PTHR11662">
    <property type="entry name" value="SOLUTE CARRIER FAMILY 17"/>
    <property type="match status" value="1"/>
</dbReference>
<dbReference type="GO" id="GO:0005765">
    <property type="term" value="C:lysosomal membrane"/>
    <property type="evidence" value="ECO:0007669"/>
    <property type="project" value="UniProtKB-SubCell"/>
</dbReference>
<feature type="transmembrane region" description="Helical" evidence="27">
    <location>
        <begin position="464"/>
        <end position="482"/>
    </location>
</feature>
<evidence type="ECO:0000256" key="4">
    <source>
        <dbReference type="ARBA" id="ARBA00004656"/>
    </source>
</evidence>
<organism evidence="29 30">
    <name type="scientific">Echeneis naucrates</name>
    <name type="common">Live sharksucker</name>
    <dbReference type="NCBI Taxonomy" id="173247"/>
    <lineage>
        <taxon>Eukaryota</taxon>
        <taxon>Metazoa</taxon>
        <taxon>Chordata</taxon>
        <taxon>Craniata</taxon>
        <taxon>Vertebrata</taxon>
        <taxon>Euteleostomi</taxon>
        <taxon>Actinopterygii</taxon>
        <taxon>Neopterygii</taxon>
        <taxon>Teleostei</taxon>
        <taxon>Neoteleostei</taxon>
        <taxon>Acanthomorphata</taxon>
        <taxon>Carangaria</taxon>
        <taxon>Carangiformes</taxon>
        <taxon>Echeneidae</taxon>
        <taxon>Echeneis</taxon>
    </lineage>
</organism>
<feature type="transmembrane region" description="Helical" evidence="27">
    <location>
        <begin position="232"/>
        <end position="252"/>
    </location>
</feature>
<evidence type="ECO:0000256" key="21">
    <source>
        <dbReference type="ARBA" id="ARBA00056891"/>
    </source>
</evidence>
<feature type="compositionally biased region" description="Polar residues" evidence="26">
    <location>
        <begin position="505"/>
        <end position="519"/>
    </location>
</feature>
<keyword evidence="10" id="KW-0770">Synapse</keyword>
<evidence type="ECO:0000256" key="20">
    <source>
        <dbReference type="ARBA" id="ARBA00051612"/>
    </source>
</evidence>
<evidence type="ECO:0000256" key="15">
    <source>
        <dbReference type="ARBA" id="ARBA00050101"/>
    </source>
</evidence>
<accession>A0A665T2C3</accession>
<evidence type="ECO:0000256" key="24">
    <source>
        <dbReference type="ARBA" id="ARBA00081195"/>
    </source>
</evidence>
<dbReference type="InterPro" id="IPR050382">
    <property type="entry name" value="MFS_Na/Anion_cotransporter"/>
</dbReference>
<evidence type="ECO:0000256" key="27">
    <source>
        <dbReference type="SAM" id="Phobius"/>
    </source>
</evidence>
<evidence type="ECO:0000256" key="17">
    <source>
        <dbReference type="ARBA" id="ARBA00050625"/>
    </source>
</evidence>
<dbReference type="InterPro" id="IPR020846">
    <property type="entry name" value="MFS_dom"/>
</dbReference>
<feature type="domain" description="Major facilitator superfamily (MFS) profile" evidence="28">
    <location>
        <begin position="56"/>
        <end position="487"/>
    </location>
</feature>
<reference evidence="29" key="1">
    <citation type="submission" date="2021-04" db="EMBL/GenBank/DDBJ databases">
        <authorList>
            <consortium name="Wellcome Sanger Institute Data Sharing"/>
        </authorList>
    </citation>
    <scope>NUCLEOTIDE SEQUENCE [LARGE SCALE GENOMIC DNA]</scope>
</reference>
<dbReference type="FunFam" id="1.20.1250.20:FF:000067">
    <property type="entry name" value="sialin isoform X2"/>
    <property type="match status" value="1"/>
</dbReference>
<evidence type="ECO:0000256" key="10">
    <source>
        <dbReference type="ARBA" id="ARBA00023018"/>
    </source>
</evidence>
<feature type="transmembrane region" description="Helical" evidence="27">
    <location>
        <begin position="334"/>
        <end position="358"/>
    </location>
</feature>
<feature type="compositionally biased region" description="Basic and acidic residues" evidence="26">
    <location>
        <begin position="494"/>
        <end position="504"/>
    </location>
</feature>
<evidence type="ECO:0000313" key="29">
    <source>
        <dbReference type="Ensembl" id="ENSENLP00000004230.1"/>
    </source>
</evidence>
<evidence type="ECO:0000256" key="12">
    <source>
        <dbReference type="ARBA" id="ARBA00023180"/>
    </source>
</evidence>
<dbReference type="GO" id="GO:0016324">
    <property type="term" value="C:apical plasma membrane"/>
    <property type="evidence" value="ECO:0007669"/>
    <property type="project" value="TreeGrafter"/>
</dbReference>
<evidence type="ECO:0000256" key="1">
    <source>
        <dbReference type="ARBA" id="ARBA00004432"/>
    </source>
</evidence>
<evidence type="ECO:0000256" key="8">
    <source>
        <dbReference type="ARBA" id="ARBA00022847"/>
    </source>
</evidence>
<comment type="function">
    <text evidence="21">Receptor for CM101, a polysaccharide produced by group B Streptococcus with antipathoangiogenic properties.</text>
</comment>
<dbReference type="GO" id="GO:0030672">
    <property type="term" value="C:synaptic vesicle membrane"/>
    <property type="evidence" value="ECO:0007669"/>
    <property type="project" value="UniProtKB-SubCell"/>
</dbReference>
<dbReference type="InterPro" id="IPR011701">
    <property type="entry name" value="MFS"/>
</dbReference>
<dbReference type="Ensembl" id="ENSENLT00000004474.1">
    <property type="protein sequence ID" value="ENSENLP00000004230.1"/>
    <property type="gene ID" value="ENSENLG00000002114.1"/>
</dbReference>
<dbReference type="OMA" id="RHIFGLM"/>
<evidence type="ECO:0000256" key="25">
    <source>
        <dbReference type="ARBA" id="ARBA00081925"/>
    </source>
</evidence>
<dbReference type="SUPFAM" id="SSF103473">
    <property type="entry name" value="MFS general substrate transporter"/>
    <property type="match status" value="1"/>
</dbReference>
<feature type="transmembrane region" description="Helical" evidence="27">
    <location>
        <begin position="202"/>
        <end position="220"/>
    </location>
</feature>
<keyword evidence="12" id="KW-0325">Glycoprotein</keyword>
<reference evidence="29" key="2">
    <citation type="submission" date="2025-08" db="UniProtKB">
        <authorList>
            <consortium name="Ensembl"/>
        </authorList>
    </citation>
    <scope>IDENTIFICATION</scope>
</reference>
<dbReference type="Gene3D" id="1.20.1250.20">
    <property type="entry name" value="MFS general substrate transporter like domains"/>
    <property type="match status" value="2"/>
</dbReference>
<evidence type="ECO:0000256" key="2">
    <source>
        <dbReference type="ARBA" id="ARBA00004554"/>
    </source>
</evidence>
<sequence length="519" mass="56550">MPRPNGYSINSAPSDDSEGDEPLIETDAVPPQCCSARFNLAVLMSLGFSVVYALRVNLSVAMVAMVNTTDPTPVDNRSIFHACPLLPGRENTSNTFQQPERTPQYLWDSETQGWLLGAFFFGYLITQIPGGYLAGHYGGRVFLGLGVLITAALTLLTPLAAQFGSYWLFALRALEGFGEGVTFPAMMAMWARWAPPLERSRLISLSGSGANFGAFLALPLTSYICQTLGWPAVFYIFGAAGCVWSLFWFILVSDDPQTHRRISKEERDYIINTIGSQGTGHGWSVPVLPMMLSVPLWAIIITQMCSNWAYYTLLTSLPTYMNDILHFDLQSNGFLSALPYLGGWLFTVLSGAIADSLIERNVFSITIVRKLFTLTGMLLPAVFLVAVGYSGCSHILTVTFLTLSTTTGGASGAGVFINQIDIAPRYAGFLLGITNTFGTMPGVVAPIATGYFTEDHTLEGWRKVFWVAAGINIGGALFFAIFGSGKIQPWADTEEQRAEAEKNTNRSNSECQQQHATVT</sequence>
<proteinExistence type="predicted"/>
<name>A0A665T2C3_ECHNA</name>
<evidence type="ECO:0000256" key="11">
    <source>
        <dbReference type="ARBA" id="ARBA00023136"/>
    </source>
</evidence>
<feature type="transmembrane region" description="Helical" evidence="27">
    <location>
        <begin position="429"/>
        <end position="452"/>
    </location>
</feature>
<evidence type="ECO:0000256" key="14">
    <source>
        <dbReference type="ARBA" id="ARBA00023329"/>
    </source>
</evidence>